<accession>A0A2K1KEH7</accession>
<protein>
    <submittedName>
        <fullName evidence="1 2">Uncharacterized protein</fullName>
    </submittedName>
</protein>
<gene>
    <name evidence="1" type="ORF">PHYPA_008558</name>
</gene>
<reference evidence="2" key="3">
    <citation type="submission" date="2020-12" db="UniProtKB">
        <authorList>
            <consortium name="EnsemblPlants"/>
        </authorList>
    </citation>
    <scope>IDENTIFICATION</scope>
</reference>
<keyword evidence="3" id="KW-1185">Reference proteome</keyword>
<reference evidence="1 3" key="2">
    <citation type="journal article" date="2018" name="Plant J.">
        <title>The Physcomitrella patens chromosome-scale assembly reveals moss genome structure and evolution.</title>
        <authorList>
            <person name="Lang D."/>
            <person name="Ullrich K.K."/>
            <person name="Murat F."/>
            <person name="Fuchs J."/>
            <person name="Jenkins J."/>
            <person name="Haas F.B."/>
            <person name="Piednoel M."/>
            <person name="Gundlach H."/>
            <person name="Van Bel M."/>
            <person name="Meyberg R."/>
            <person name="Vives C."/>
            <person name="Morata J."/>
            <person name="Symeonidi A."/>
            <person name="Hiss M."/>
            <person name="Muchero W."/>
            <person name="Kamisugi Y."/>
            <person name="Saleh O."/>
            <person name="Blanc G."/>
            <person name="Decker E.L."/>
            <person name="van Gessel N."/>
            <person name="Grimwood J."/>
            <person name="Hayes R.D."/>
            <person name="Graham S.W."/>
            <person name="Gunter L.E."/>
            <person name="McDaniel S.F."/>
            <person name="Hoernstein S.N.W."/>
            <person name="Larsson A."/>
            <person name="Li F.W."/>
            <person name="Perroud P.F."/>
            <person name="Phillips J."/>
            <person name="Ranjan P."/>
            <person name="Rokshar D.S."/>
            <person name="Rothfels C.J."/>
            <person name="Schneider L."/>
            <person name="Shu S."/>
            <person name="Stevenson D.W."/>
            <person name="Thummler F."/>
            <person name="Tillich M."/>
            <person name="Villarreal Aguilar J.C."/>
            <person name="Widiez T."/>
            <person name="Wong G.K."/>
            <person name="Wymore A."/>
            <person name="Zhang Y."/>
            <person name="Zimmer A.D."/>
            <person name="Quatrano R.S."/>
            <person name="Mayer K.F.X."/>
            <person name="Goodstein D."/>
            <person name="Casacuberta J.M."/>
            <person name="Vandepoele K."/>
            <person name="Reski R."/>
            <person name="Cuming A.C."/>
            <person name="Tuskan G.A."/>
            <person name="Maumus F."/>
            <person name="Salse J."/>
            <person name="Schmutz J."/>
            <person name="Rensing S.A."/>
        </authorList>
    </citation>
    <scope>NUCLEOTIDE SEQUENCE [LARGE SCALE GENOMIC DNA]</scope>
    <source>
        <strain evidence="2 3">cv. Gransden 2004</strain>
    </source>
</reference>
<name>A0A2K1KEH7_PHYPA</name>
<dbReference type="Gramene" id="Pp3c6_5810V3.1">
    <property type="protein sequence ID" value="Pp3c6_5810V3.1"/>
    <property type="gene ID" value="Pp3c6_5810"/>
</dbReference>
<dbReference type="AlphaFoldDB" id="A0A2K1KEH7"/>
<dbReference type="InParanoid" id="A0A2K1KEH7"/>
<reference evidence="1 3" key="1">
    <citation type="journal article" date="2008" name="Science">
        <title>The Physcomitrella genome reveals evolutionary insights into the conquest of land by plants.</title>
        <authorList>
            <person name="Rensing S."/>
            <person name="Lang D."/>
            <person name="Zimmer A."/>
            <person name="Terry A."/>
            <person name="Salamov A."/>
            <person name="Shapiro H."/>
            <person name="Nishiyama T."/>
            <person name="Perroud P.-F."/>
            <person name="Lindquist E."/>
            <person name="Kamisugi Y."/>
            <person name="Tanahashi T."/>
            <person name="Sakakibara K."/>
            <person name="Fujita T."/>
            <person name="Oishi K."/>
            <person name="Shin-I T."/>
            <person name="Kuroki Y."/>
            <person name="Toyoda A."/>
            <person name="Suzuki Y."/>
            <person name="Hashimoto A."/>
            <person name="Yamaguchi K."/>
            <person name="Sugano A."/>
            <person name="Kohara Y."/>
            <person name="Fujiyama A."/>
            <person name="Anterola A."/>
            <person name="Aoki S."/>
            <person name="Ashton N."/>
            <person name="Barbazuk W.B."/>
            <person name="Barker E."/>
            <person name="Bennetzen J."/>
            <person name="Bezanilla M."/>
            <person name="Blankenship R."/>
            <person name="Cho S.H."/>
            <person name="Dutcher S."/>
            <person name="Estelle M."/>
            <person name="Fawcett J.A."/>
            <person name="Gundlach H."/>
            <person name="Hanada K."/>
            <person name="Heyl A."/>
            <person name="Hicks K.A."/>
            <person name="Hugh J."/>
            <person name="Lohr M."/>
            <person name="Mayer K."/>
            <person name="Melkozernov A."/>
            <person name="Murata T."/>
            <person name="Nelson D."/>
            <person name="Pils B."/>
            <person name="Prigge M."/>
            <person name="Reiss B."/>
            <person name="Renner T."/>
            <person name="Rombauts S."/>
            <person name="Rushton P."/>
            <person name="Sanderfoot A."/>
            <person name="Schween G."/>
            <person name="Shiu S.-H."/>
            <person name="Stueber K."/>
            <person name="Theodoulou F.L."/>
            <person name="Tu H."/>
            <person name="Van de Peer Y."/>
            <person name="Verrier P.J."/>
            <person name="Waters E."/>
            <person name="Wood A."/>
            <person name="Yang L."/>
            <person name="Cove D."/>
            <person name="Cuming A."/>
            <person name="Hasebe M."/>
            <person name="Lucas S."/>
            <person name="Mishler D.B."/>
            <person name="Reski R."/>
            <person name="Grigoriev I."/>
            <person name="Quatrano R.S."/>
            <person name="Boore J.L."/>
        </authorList>
    </citation>
    <scope>NUCLEOTIDE SEQUENCE [LARGE SCALE GENOMIC DNA]</scope>
    <source>
        <strain evidence="2 3">cv. Gransden 2004</strain>
    </source>
</reference>
<dbReference type="EMBL" id="ABEU02000006">
    <property type="protein sequence ID" value="PNR52184.1"/>
    <property type="molecule type" value="Genomic_DNA"/>
</dbReference>
<evidence type="ECO:0000313" key="2">
    <source>
        <dbReference type="EnsemblPlants" id="Pp3c6_5810V3.1"/>
    </source>
</evidence>
<organism evidence="1">
    <name type="scientific">Physcomitrium patens</name>
    <name type="common">Spreading-leaved earth moss</name>
    <name type="synonym">Physcomitrella patens</name>
    <dbReference type="NCBI Taxonomy" id="3218"/>
    <lineage>
        <taxon>Eukaryota</taxon>
        <taxon>Viridiplantae</taxon>
        <taxon>Streptophyta</taxon>
        <taxon>Embryophyta</taxon>
        <taxon>Bryophyta</taxon>
        <taxon>Bryophytina</taxon>
        <taxon>Bryopsida</taxon>
        <taxon>Funariidae</taxon>
        <taxon>Funariales</taxon>
        <taxon>Funariaceae</taxon>
        <taxon>Physcomitrium</taxon>
    </lineage>
</organism>
<proteinExistence type="predicted"/>
<sequence length="82" mass="8740">MVQACEFDNMDAMIDVIVSKSIRKLISILATKAPNTTKVAAKASIAKAKVTKKLGACYMKTKSAKRVASKVKVSSAQPVKVV</sequence>
<evidence type="ECO:0000313" key="1">
    <source>
        <dbReference type="EMBL" id="PNR52184.1"/>
    </source>
</evidence>
<dbReference type="Proteomes" id="UP000006727">
    <property type="component" value="Chromosome 6"/>
</dbReference>
<dbReference type="EnsemblPlants" id="Pp3c6_5810V3.1">
    <property type="protein sequence ID" value="Pp3c6_5810V3.1"/>
    <property type="gene ID" value="Pp3c6_5810"/>
</dbReference>
<evidence type="ECO:0000313" key="3">
    <source>
        <dbReference type="Proteomes" id="UP000006727"/>
    </source>
</evidence>